<gene>
    <name evidence="1" type="ORF">SDC9_172617</name>
</gene>
<dbReference type="EMBL" id="VSSQ01074301">
    <property type="protein sequence ID" value="MPN25210.1"/>
    <property type="molecule type" value="Genomic_DNA"/>
</dbReference>
<name>A0A645GGE7_9ZZZZ</name>
<accession>A0A645GGE7</accession>
<dbReference type="SUPFAM" id="SSF53098">
    <property type="entry name" value="Ribonuclease H-like"/>
    <property type="match status" value="1"/>
</dbReference>
<organism evidence="1">
    <name type="scientific">bioreactor metagenome</name>
    <dbReference type="NCBI Taxonomy" id="1076179"/>
    <lineage>
        <taxon>unclassified sequences</taxon>
        <taxon>metagenomes</taxon>
        <taxon>ecological metagenomes</taxon>
    </lineage>
</organism>
<dbReference type="InterPro" id="IPR012337">
    <property type="entry name" value="RNaseH-like_sf"/>
</dbReference>
<proteinExistence type="predicted"/>
<comment type="caution">
    <text evidence="1">The sequence shown here is derived from an EMBL/GenBank/DDBJ whole genome shotgun (WGS) entry which is preliminary data.</text>
</comment>
<evidence type="ECO:0000313" key="1">
    <source>
        <dbReference type="EMBL" id="MPN25210.1"/>
    </source>
</evidence>
<evidence type="ECO:0008006" key="2">
    <source>
        <dbReference type="Google" id="ProtNLM"/>
    </source>
</evidence>
<dbReference type="AlphaFoldDB" id="A0A645GGE7"/>
<sequence length="135" mass="15872">MLQLNRIVTPLDIVDMYHGLWRIEQTFRVTKSELEARPVFVSRKDRIGSHFLTCFISLLIVRILEHELHHEYSTEQIVLSLRKANVVQLDSTNFKTLYYDPVLRDLHGRMGIDFGLNIYSRSALRRMLAATKKQD</sequence>
<reference evidence="1" key="1">
    <citation type="submission" date="2019-08" db="EMBL/GenBank/DDBJ databases">
        <authorList>
            <person name="Kucharzyk K."/>
            <person name="Murdoch R.W."/>
            <person name="Higgins S."/>
            <person name="Loffler F."/>
        </authorList>
    </citation>
    <scope>NUCLEOTIDE SEQUENCE</scope>
</reference>
<protein>
    <recommendedName>
        <fullName evidence="2">Transposase IS4-like domain-containing protein</fullName>
    </recommendedName>
</protein>